<organism evidence="1 2">
    <name type="scientific">Lachnobacterium bovis</name>
    <dbReference type="NCBI Taxonomy" id="140626"/>
    <lineage>
        <taxon>Bacteria</taxon>
        <taxon>Bacillati</taxon>
        <taxon>Bacillota</taxon>
        <taxon>Clostridia</taxon>
        <taxon>Lachnospirales</taxon>
        <taxon>Lachnospiraceae</taxon>
        <taxon>Lachnobacterium</taxon>
    </lineage>
</organism>
<accession>A0A1H9R189</accession>
<keyword evidence="2" id="KW-1185">Reference proteome</keyword>
<evidence type="ECO:0000313" key="2">
    <source>
        <dbReference type="Proteomes" id="UP000182471"/>
    </source>
</evidence>
<reference evidence="2" key="1">
    <citation type="submission" date="2016-10" db="EMBL/GenBank/DDBJ databases">
        <authorList>
            <person name="Varghese N."/>
            <person name="Submissions S."/>
        </authorList>
    </citation>
    <scope>NUCLEOTIDE SEQUENCE [LARGE SCALE GENOMIC DNA]</scope>
    <source>
        <strain evidence="2">S1b</strain>
    </source>
</reference>
<dbReference type="RefSeq" id="WP_074730428.1">
    <property type="nucleotide sequence ID" value="NZ_FOGW01000007.1"/>
</dbReference>
<gene>
    <name evidence="1" type="ORF">SAMN02910429_00728</name>
</gene>
<dbReference type="Proteomes" id="UP000182471">
    <property type="component" value="Unassembled WGS sequence"/>
</dbReference>
<protein>
    <recommendedName>
        <fullName evidence="3">Phosphoglycolate phosphatase</fullName>
    </recommendedName>
</protein>
<evidence type="ECO:0000313" key="1">
    <source>
        <dbReference type="EMBL" id="SER66484.1"/>
    </source>
</evidence>
<name>A0A1H9R189_9FIRM</name>
<dbReference type="AlphaFoldDB" id="A0A1H9R189"/>
<dbReference type="InterPro" id="IPR029058">
    <property type="entry name" value="AB_hydrolase_fold"/>
</dbReference>
<dbReference type="EMBL" id="FOGW01000007">
    <property type="protein sequence ID" value="SER66484.1"/>
    <property type="molecule type" value="Genomic_DNA"/>
</dbReference>
<dbReference type="Gene3D" id="3.40.50.1820">
    <property type="entry name" value="alpha/beta hydrolase"/>
    <property type="match status" value="1"/>
</dbReference>
<evidence type="ECO:0008006" key="3">
    <source>
        <dbReference type="Google" id="ProtNLM"/>
    </source>
</evidence>
<sequence length="192" mass="22149">MNKKSLVVLFPGVGYTCDKPLLYYTGKLFVQDGYEIKKLSYCGFQKNIKDDKEKMNHAYELVKNQTLEQLKDVNWDEYKKVIFISKSIGTVGASSFFKYLSDKKIIKKDLKISNIFLTPLEETFKYVIEKSGVVVIGDKDQWSDYTKIIELSKKYKLSSYVIENANHSLENSDIINNLEIIAKVVKIVDSSR</sequence>
<proteinExistence type="predicted"/>